<reference evidence="1 2" key="1">
    <citation type="journal article" date="2016" name="Nat. Commun.">
        <title>Ectomycorrhizal ecology is imprinted in the genome of the dominant symbiotic fungus Cenococcum geophilum.</title>
        <authorList>
            <consortium name="DOE Joint Genome Institute"/>
            <person name="Peter M."/>
            <person name="Kohler A."/>
            <person name="Ohm R.A."/>
            <person name="Kuo A."/>
            <person name="Krutzmann J."/>
            <person name="Morin E."/>
            <person name="Arend M."/>
            <person name="Barry K.W."/>
            <person name="Binder M."/>
            <person name="Choi C."/>
            <person name="Clum A."/>
            <person name="Copeland A."/>
            <person name="Grisel N."/>
            <person name="Haridas S."/>
            <person name="Kipfer T."/>
            <person name="LaButti K."/>
            <person name="Lindquist E."/>
            <person name="Lipzen A."/>
            <person name="Maire R."/>
            <person name="Meier B."/>
            <person name="Mihaltcheva S."/>
            <person name="Molinier V."/>
            <person name="Murat C."/>
            <person name="Poggeler S."/>
            <person name="Quandt C.A."/>
            <person name="Sperisen C."/>
            <person name="Tritt A."/>
            <person name="Tisserant E."/>
            <person name="Crous P.W."/>
            <person name="Henrissat B."/>
            <person name="Nehls U."/>
            <person name="Egli S."/>
            <person name="Spatafora J.W."/>
            <person name="Grigoriev I.V."/>
            <person name="Martin F.M."/>
        </authorList>
    </citation>
    <scope>NUCLEOTIDE SEQUENCE [LARGE SCALE GENOMIC DNA]</scope>
    <source>
        <strain evidence="1 2">CBS 459.81</strain>
    </source>
</reference>
<evidence type="ECO:0000313" key="2">
    <source>
        <dbReference type="Proteomes" id="UP000250266"/>
    </source>
</evidence>
<dbReference type="Gene3D" id="3.30.420.10">
    <property type="entry name" value="Ribonuclease H-like superfamily/Ribonuclease H"/>
    <property type="match status" value="1"/>
</dbReference>
<feature type="non-terminal residue" evidence="1">
    <location>
        <position position="1"/>
    </location>
</feature>
<sequence length="95" mass="10692">KRHGKLTRSDGKGVDWYRYATYILKPKVTPSTLPCRKNCLNKVIQKDKAPSYVAAYAAEVQHIRRCGNSPDMNVIELTWPDLKRVTASCSVTALV</sequence>
<gene>
    <name evidence="1" type="ORF">K432DRAFT_305179</name>
</gene>
<dbReference type="Proteomes" id="UP000250266">
    <property type="component" value="Unassembled WGS sequence"/>
</dbReference>
<dbReference type="AlphaFoldDB" id="A0A8E2E480"/>
<accession>A0A8E2E480</accession>
<dbReference type="EMBL" id="KV745163">
    <property type="protein sequence ID" value="OCK76988.1"/>
    <property type="molecule type" value="Genomic_DNA"/>
</dbReference>
<dbReference type="InterPro" id="IPR036397">
    <property type="entry name" value="RNaseH_sf"/>
</dbReference>
<keyword evidence="2" id="KW-1185">Reference proteome</keyword>
<organism evidence="1 2">
    <name type="scientific">Lepidopterella palustris CBS 459.81</name>
    <dbReference type="NCBI Taxonomy" id="1314670"/>
    <lineage>
        <taxon>Eukaryota</taxon>
        <taxon>Fungi</taxon>
        <taxon>Dikarya</taxon>
        <taxon>Ascomycota</taxon>
        <taxon>Pezizomycotina</taxon>
        <taxon>Dothideomycetes</taxon>
        <taxon>Pleosporomycetidae</taxon>
        <taxon>Mytilinidiales</taxon>
        <taxon>Argynnaceae</taxon>
        <taxon>Lepidopterella</taxon>
    </lineage>
</organism>
<protein>
    <submittedName>
        <fullName evidence="1">Uncharacterized protein</fullName>
    </submittedName>
</protein>
<evidence type="ECO:0000313" key="1">
    <source>
        <dbReference type="EMBL" id="OCK76988.1"/>
    </source>
</evidence>
<dbReference type="OrthoDB" id="5410680at2759"/>
<proteinExistence type="predicted"/>
<name>A0A8E2E480_9PEZI</name>
<dbReference type="GO" id="GO:0003676">
    <property type="term" value="F:nucleic acid binding"/>
    <property type="evidence" value="ECO:0007669"/>
    <property type="project" value="InterPro"/>
</dbReference>